<dbReference type="Proteomes" id="UP000623842">
    <property type="component" value="Unassembled WGS sequence"/>
</dbReference>
<dbReference type="AlphaFoldDB" id="A0A919BB20"/>
<gene>
    <name evidence="1" type="ORF">GCM10017161_03870</name>
</gene>
<comment type="caution">
    <text evidence="1">The sequence shown here is derived from an EMBL/GenBank/DDBJ whole genome shotgun (WGS) entry which is preliminary data.</text>
</comment>
<accession>A0A919BB20</accession>
<sequence length="511" mass="58306">MKNTYWILIIAVTFVLGFYLGQQKSSIGSLVTNVENNTSSSQPMPPEKKTIELTRNKTINSQAHNDDGSSATLDKFEQIDQLLQSLETKPEDQKLLIALYSHINELSLIELESVIQTLNDKNETQRNMLVQLIVGRLIELDPKKALSFAQQYNPVPESDYYLAMIKATIAEQDPEYGFELFLEDIHTANSETELTSYSTLIGVLAKHDLNRLMDSLLQYKKQGVDISGSLWSISSDLKSSDKMSNLFDQLKQLDDLNLLDSAIYKWIEISADDLFNKLNDIDDAHERKVLIEKAQRYWFIKDPENAADSLLLDEENKNEALNDIVQSWPSDKAEQGLIWLSRQEGIDVNRFKVELLDGFIYSRPEFVQAHIGDIELDKDDQAEFHLKLYLQLKDRSANKAEQFLDGLSNKNDVIALIEEKAEKSKESTLVINYRDAINKAFSNYYNYKESKAFAVAIDSDGNFAWGQNVNRANQSIANQAALEVCEKYRRQENLTSACRIYAEGDVLMFDL</sequence>
<evidence type="ECO:0000313" key="2">
    <source>
        <dbReference type="Proteomes" id="UP000623842"/>
    </source>
</evidence>
<name>A0A919BB20_9GAMM</name>
<keyword evidence="2" id="KW-1185">Reference proteome</keyword>
<proteinExistence type="predicted"/>
<reference evidence="1" key="2">
    <citation type="submission" date="2020-09" db="EMBL/GenBank/DDBJ databases">
        <authorList>
            <person name="Sun Q."/>
            <person name="Kim S."/>
        </authorList>
    </citation>
    <scope>NUCLEOTIDE SEQUENCE</scope>
    <source>
        <strain evidence="1">KCTC 42731</strain>
    </source>
</reference>
<protein>
    <submittedName>
        <fullName evidence="1">Uncharacterized protein</fullName>
    </submittedName>
</protein>
<organism evidence="1 2">
    <name type="scientific">Thalassotalea marina</name>
    <dbReference type="NCBI Taxonomy" id="1673741"/>
    <lineage>
        <taxon>Bacteria</taxon>
        <taxon>Pseudomonadati</taxon>
        <taxon>Pseudomonadota</taxon>
        <taxon>Gammaproteobacteria</taxon>
        <taxon>Alteromonadales</taxon>
        <taxon>Colwelliaceae</taxon>
        <taxon>Thalassotalea</taxon>
    </lineage>
</organism>
<dbReference type="RefSeq" id="WP_189767024.1">
    <property type="nucleotide sequence ID" value="NZ_BNCK01000001.1"/>
</dbReference>
<dbReference type="EMBL" id="BNCK01000001">
    <property type="protein sequence ID" value="GHF79887.1"/>
    <property type="molecule type" value="Genomic_DNA"/>
</dbReference>
<evidence type="ECO:0000313" key="1">
    <source>
        <dbReference type="EMBL" id="GHF79887.1"/>
    </source>
</evidence>
<reference evidence="1" key="1">
    <citation type="journal article" date="2014" name="Int. J. Syst. Evol. Microbiol.">
        <title>Complete genome sequence of Corynebacterium casei LMG S-19264T (=DSM 44701T), isolated from a smear-ripened cheese.</title>
        <authorList>
            <consortium name="US DOE Joint Genome Institute (JGI-PGF)"/>
            <person name="Walter F."/>
            <person name="Albersmeier A."/>
            <person name="Kalinowski J."/>
            <person name="Ruckert C."/>
        </authorList>
    </citation>
    <scope>NUCLEOTIDE SEQUENCE</scope>
    <source>
        <strain evidence="1">KCTC 42731</strain>
    </source>
</reference>